<proteinExistence type="predicted"/>
<name>V7IHX9_EIKCO</name>
<accession>V7IHX9</accession>
<dbReference type="HOGENOM" id="CLU_3135154_0_0_4"/>
<evidence type="ECO:0000313" key="2">
    <source>
        <dbReference type="Proteomes" id="UP000018554"/>
    </source>
</evidence>
<evidence type="ECO:0000313" key="1">
    <source>
        <dbReference type="EMBL" id="ETA84487.1"/>
    </source>
</evidence>
<keyword evidence="2" id="KW-1185">Reference proteome</keyword>
<gene>
    <name evidence="1" type="ORF">HMPREF1177_00134</name>
</gene>
<sequence length="49" mass="5598">MSSVFNPQAATNIYCLLFEQYETLDLMGPVEFLFRLPQTRLKLTLSGSL</sequence>
<dbReference type="PATRIC" id="fig|1073362.3.peg.148"/>
<organism evidence="1 2">
    <name type="scientific">Eikenella corrodens CC92I</name>
    <dbReference type="NCBI Taxonomy" id="1073362"/>
    <lineage>
        <taxon>Bacteria</taxon>
        <taxon>Pseudomonadati</taxon>
        <taxon>Pseudomonadota</taxon>
        <taxon>Betaproteobacteria</taxon>
        <taxon>Neisseriales</taxon>
        <taxon>Neisseriaceae</taxon>
        <taxon>Eikenella</taxon>
    </lineage>
</organism>
<dbReference type="RefSeq" id="WP_023886298.1">
    <property type="nucleotide sequence ID" value="NZ_KI635562.1"/>
</dbReference>
<protein>
    <submittedName>
        <fullName evidence="1">Uncharacterized protein</fullName>
    </submittedName>
</protein>
<reference evidence="1 2" key="1">
    <citation type="submission" date="2013-11" db="EMBL/GenBank/DDBJ databases">
        <title>The Genome Sequence of Eikenella corrodens CC92I.</title>
        <authorList>
            <consortium name="The Broad Institute Genomics Platform"/>
            <person name="Earl A."/>
            <person name="Allen-Vercoe E."/>
            <person name="Daigneault M."/>
            <person name="Young S.K."/>
            <person name="Zeng Q."/>
            <person name="Gargeya S."/>
            <person name="Fitzgerald M."/>
            <person name="Abouelleil A."/>
            <person name="Alvarado L."/>
            <person name="Chapman S.B."/>
            <person name="Gainer-Dewar J."/>
            <person name="Goldberg J."/>
            <person name="Griggs A."/>
            <person name="Gujja S."/>
            <person name="Hansen M."/>
            <person name="Howarth C."/>
            <person name="Imamovic A."/>
            <person name="Ireland A."/>
            <person name="Larimer J."/>
            <person name="McCowan C."/>
            <person name="Murphy C."/>
            <person name="Pearson M."/>
            <person name="Poon T.W."/>
            <person name="Priest M."/>
            <person name="Roberts A."/>
            <person name="Saif S."/>
            <person name="Shea T."/>
            <person name="Sykes S."/>
            <person name="Wortman J."/>
            <person name="Nusbaum C."/>
            <person name="Birren B."/>
        </authorList>
    </citation>
    <scope>NUCLEOTIDE SEQUENCE [LARGE SCALE GENOMIC DNA]</scope>
    <source>
        <strain evidence="1 2">CC92I</strain>
    </source>
</reference>
<dbReference type="EMBL" id="AZGQ01000001">
    <property type="protein sequence ID" value="ETA84487.1"/>
    <property type="molecule type" value="Genomic_DNA"/>
</dbReference>
<dbReference type="AlphaFoldDB" id="V7IHX9"/>
<dbReference type="Proteomes" id="UP000018554">
    <property type="component" value="Unassembled WGS sequence"/>
</dbReference>
<comment type="caution">
    <text evidence="1">The sequence shown here is derived from an EMBL/GenBank/DDBJ whole genome shotgun (WGS) entry which is preliminary data.</text>
</comment>